<evidence type="ECO:0000256" key="4">
    <source>
        <dbReference type="ARBA" id="ARBA00022982"/>
    </source>
</evidence>
<evidence type="ECO:0000256" key="1">
    <source>
        <dbReference type="ARBA" id="ARBA00022448"/>
    </source>
</evidence>
<feature type="domain" description="Cytochrome c" evidence="8">
    <location>
        <begin position="218"/>
        <end position="297"/>
    </location>
</feature>
<dbReference type="EMBL" id="FMZC01000013">
    <property type="protein sequence ID" value="SDE18102.1"/>
    <property type="molecule type" value="Genomic_DNA"/>
</dbReference>
<organism evidence="9 10">
    <name type="scientific">Paracidovorax valerianellae</name>
    <dbReference type="NCBI Taxonomy" id="187868"/>
    <lineage>
        <taxon>Bacteria</taxon>
        <taxon>Pseudomonadati</taxon>
        <taxon>Pseudomonadota</taxon>
        <taxon>Betaproteobacteria</taxon>
        <taxon>Burkholderiales</taxon>
        <taxon>Comamonadaceae</taxon>
        <taxon>Paracidovorax</taxon>
    </lineage>
</organism>
<keyword evidence="7" id="KW-1133">Transmembrane helix</keyword>
<keyword evidence="1" id="KW-0813">Transport</keyword>
<dbReference type="PANTHER" id="PTHR40942">
    <property type="match status" value="1"/>
</dbReference>
<keyword evidence="4" id="KW-0249">Electron transport</keyword>
<evidence type="ECO:0000256" key="6">
    <source>
        <dbReference type="PROSITE-ProRule" id="PRU00433"/>
    </source>
</evidence>
<feature type="transmembrane region" description="Helical" evidence="7">
    <location>
        <begin position="20"/>
        <end position="42"/>
    </location>
</feature>
<evidence type="ECO:0000256" key="5">
    <source>
        <dbReference type="ARBA" id="ARBA00023004"/>
    </source>
</evidence>
<keyword evidence="7" id="KW-0472">Membrane</keyword>
<dbReference type="OrthoDB" id="9814708at2"/>
<dbReference type="Gene3D" id="1.10.760.10">
    <property type="entry name" value="Cytochrome c-like domain"/>
    <property type="match status" value="2"/>
</dbReference>
<evidence type="ECO:0000313" key="10">
    <source>
        <dbReference type="Proteomes" id="UP000198781"/>
    </source>
</evidence>
<protein>
    <submittedName>
        <fullName evidence="9">Cytochrome c5</fullName>
    </submittedName>
</protein>
<evidence type="ECO:0000256" key="3">
    <source>
        <dbReference type="ARBA" id="ARBA00022723"/>
    </source>
</evidence>
<dbReference type="PROSITE" id="PS51007">
    <property type="entry name" value="CYTC"/>
    <property type="match status" value="2"/>
</dbReference>
<accession>A0A1G7ATQ9</accession>
<evidence type="ECO:0000313" key="9">
    <source>
        <dbReference type="EMBL" id="SDE18102.1"/>
    </source>
</evidence>
<evidence type="ECO:0000256" key="7">
    <source>
        <dbReference type="SAM" id="Phobius"/>
    </source>
</evidence>
<keyword evidence="10" id="KW-1185">Reference proteome</keyword>
<name>A0A1G7ATQ9_9BURK</name>
<dbReference type="GO" id="GO:0020037">
    <property type="term" value="F:heme binding"/>
    <property type="evidence" value="ECO:0007669"/>
    <property type="project" value="InterPro"/>
</dbReference>
<dbReference type="AlphaFoldDB" id="A0A1G7ATQ9"/>
<reference evidence="9 10" key="1">
    <citation type="submission" date="2016-10" db="EMBL/GenBank/DDBJ databases">
        <authorList>
            <person name="de Groot N.N."/>
        </authorList>
    </citation>
    <scope>NUCLEOTIDE SEQUENCE [LARGE SCALE GENOMIC DNA]</scope>
    <source>
        <strain evidence="9 10">DSM 16619</strain>
    </source>
</reference>
<keyword evidence="2 6" id="KW-0349">Heme</keyword>
<keyword evidence="7" id="KW-0812">Transmembrane</keyword>
<dbReference type="PRINTS" id="PR00607">
    <property type="entry name" value="CYTCHROMECIE"/>
</dbReference>
<sequence>MSDTPHEEAHTGPIKNPKQLLLTVFFSFVVPIFAIIGLVLYVTSGTKPADGAANPERALAERIQKVGMVEVRDANRPLRPGEEVFKGQCAACHATGAAGAPKLGDAAAWGPRIKTGFEALVHSALAGKGAMAPQGGGEFNDTEIARGVAYMANAAGAKFEEPAVPAAAGASGAGAGASATAEAPAAAPAPATTAAPAAPAAPATAAAPAATPAAATTVAAGAGEALYKQACQVCHAAGVAGAPKFGDKAAWAERLKDGIDGMTRIAIAGKGAMPPRGGTQASDAEIRAAVEFMANAAK</sequence>
<dbReference type="InterPro" id="IPR002323">
    <property type="entry name" value="Cyt_CIE"/>
</dbReference>
<proteinExistence type="predicted"/>
<keyword evidence="3 6" id="KW-0479">Metal-binding</keyword>
<dbReference type="Pfam" id="PF13442">
    <property type="entry name" value="Cytochrome_CBB3"/>
    <property type="match status" value="2"/>
</dbReference>
<feature type="domain" description="Cytochrome c" evidence="8">
    <location>
        <begin position="76"/>
        <end position="155"/>
    </location>
</feature>
<dbReference type="STRING" id="187868.SAMN05192589_11358"/>
<evidence type="ECO:0000259" key="8">
    <source>
        <dbReference type="PROSITE" id="PS51007"/>
    </source>
</evidence>
<gene>
    <name evidence="9" type="ORF">SAMN05192589_11358</name>
</gene>
<evidence type="ECO:0000256" key="2">
    <source>
        <dbReference type="ARBA" id="ARBA00022617"/>
    </source>
</evidence>
<keyword evidence="5 6" id="KW-0408">Iron</keyword>
<dbReference type="InterPro" id="IPR009056">
    <property type="entry name" value="Cyt_c-like_dom"/>
</dbReference>
<dbReference type="Proteomes" id="UP000198781">
    <property type="component" value="Unassembled WGS sequence"/>
</dbReference>
<dbReference type="GO" id="GO:0005506">
    <property type="term" value="F:iron ion binding"/>
    <property type="evidence" value="ECO:0007669"/>
    <property type="project" value="InterPro"/>
</dbReference>
<dbReference type="SUPFAM" id="SSF46626">
    <property type="entry name" value="Cytochrome c"/>
    <property type="match status" value="2"/>
</dbReference>
<dbReference type="InterPro" id="IPR036909">
    <property type="entry name" value="Cyt_c-like_dom_sf"/>
</dbReference>
<dbReference type="PANTHER" id="PTHR40942:SF4">
    <property type="entry name" value="CYTOCHROME C5"/>
    <property type="match status" value="1"/>
</dbReference>
<dbReference type="RefSeq" id="WP_092745156.1">
    <property type="nucleotide sequence ID" value="NZ_FMZC01000013.1"/>
</dbReference>
<dbReference type="GO" id="GO:0009055">
    <property type="term" value="F:electron transfer activity"/>
    <property type="evidence" value="ECO:0007669"/>
    <property type="project" value="InterPro"/>
</dbReference>